<sequence length="149" mass="15849">MVQGCQVEVYVLCFHGLEGFSKLYLVMPSGARQMADDHFKSRKVLCNVADGLGLVGTVARASKVEDQDSFLRCNLLVETHHQTVVQGEVGVASHNAAAGGHLELEDGKALVQVVHNLLCITAPRVEGGGSSEAGGVFHCYFLEIVVGKA</sequence>
<evidence type="ECO:0000313" key="1">
    <source>
        <dbReference type="EMBL" id="MPM96848.1"/>
    </source>
</evidence>
<dbReference type="EMBL" id="VSSQ01043187">
    <property type="protein sequence ID" value="MPM96848.1"/>
    <property type="molecule type" value="Genomic_DNA"/>
</dbReference>
<name>A0A645E633_9ZZZZ</name>
<gene>
    <name evidence="1" type="ORF">SDC9_144013</name>
</gene>
<dbReference type="AlphaFoldDB" id="A0A645E633"/>
<proteinExistence type="predicted"/>
<organism evidence="1">
    <name type="scientific">bioreactor metagenome</name>
    <dbReference type="NCBI Taxonomy" id="1076179"/>
    <lineage>
        <taxon>unclassified sequences</taxon>
        <taxon>metagenomes</taxon>
        <taxon>ecological metagenomes</taxon>
    </lineage>
</organism>
<protein>
    <submittedName>
        <fullName evidence="1">Uncharacterized protein</fullName>
    </submittedName>
</protein>
<comment type="caution">
    <text evidence="1">The sequence shown here is derived from an EMBL/GenBank/DDBJ whole genome shotgun (WGS) entry which is preliminary data.</text>
</comment>
<reference evidence="1" key="1">
    <citation type="submission" date="2019-08" db="EMBL/GenBank/DDBJ databases">
        <authorList>
            <person name="Kucharzyk K."/>
            <person name="Murdoch R.W."/>
            <person name="Higgins S."/>
            <person name="Loffler F."/>
        </authorList>
    </citation>
    <scope>NUCLEOTIDE SEQUENCE</scope>
</reference>
<accession>A0A645E633</accession>